<protein>
    <submittedName>
        <fullName evidence="1">Uncharacterized protein</fullName>
    </submittedName>
</protein>
<name>A0A563W357_9CYAN</name>
<dbReference type="AlphaFoldDB" id="A0A563W357"/>
<gene>
    <name evidence="1" type="ORF">H1P_70004</name>
</gene>
<reference evidence="1 2" key="1">
    <citation type="submission" date="2019-01" db="EMBL/GenBank/DDBJ databases">
        <authorList>
            <person name="Brito A."/>
        </authorList>
    </citation>
    <scope>NUCLEOTIDE SEQUENCE [LARGE SCALE GENOMIC DNA]</scope>
    <source>
        <strain evidence="1">1</strain>
    </source>
</reference>
<keyword evidence="2" id="KW-1185">Reference proteome</keyword>
<dbReference type="Proteomes" id="UP000320055">
    <property type="component" value="Unassembled WGS sequence"/>
</dbReference>
<proteinExistence type="predicted"/>
<evidence type="ECO:0000313" key="1">
    <source>
        <dbReference type="EMBL" id="VEP18121.1"/>
    </source>
</evidence>
<organism evidence="1 2">
    <name type="scientific">Hyella patelloides LEGE 07179</name>
    <dbReference type="NCBI Taxonomy" id="945734"/>
    <lineage>
        <taxon>Bacteria</taxon>
        <taxon>Bacillati</taxon>
        <taxon>Cyanobacteriota</taxon>
        <taxon>Cyanophyceae</taxon>
        <taxon>Pleurocapsales</taxon>
        <taxon>Hyellaceae</taxon>
        <taxon>Hyella</taxon>
    </lineage>
</organism>
<dbReference type="EMBL" id="CAACVJ010000667">
    <property type="protein sequence ID" value="VEP18121.1"/>
    <property type="molecule type" value="Genomic_DNA"/>
</dbReference>
<evidence type="ECO:0000313" key="2">
    <source>
        <dbReference type="Proteomes" id="UP000320055"/>
    </source>
</evidence>
<accession>A0A563W357</accession>
<sequence>MVIFDKLVNWALMKHRYEINNKYSCKIDYTLEIGNRQQATGNRQQARENSECVNNYAQILSTVLC</sequence>